<dbReference type="KEGG" id="plei:Q9312_00985"/>
<dbReference type="RefSeq" id="WP_309202659.1">
    <property type="nucleotide sequence ID" value="NZ_CP133548.1"/>
</dbReference>
<dbReference type="Proteomes" id="UP001239782">
    <property type="component" value="Chromosome"/>
</dbReference>
<organism evidence="1 2">
    <name type="scientific">Pleionea litopenaei</name>
    <dbReference type="NCBI Taxonomy" id="3070815"/>
    <lineage>
        <taxon>Bacteria</taxon>
        <taxon>Pseudomonadati</taxon>
        <taxon>Pseudomonadota</taxon>
        <taxon>Gammaproteobacteria</taxon>
        <taxon>Oceanospirillales</taxon>
        <taxon>Pleioneaceae</taxon>
        <taxon>Pleionea</taxon>
    </lineage>
</organism>
<evidence type="ECO:0000313" key="2">
    <source>
        <dbReference type="Proteomes" id="UP001239782"/>
    </source>
</evidence>
<gene>
    <name evidence="1" type="ORF">Q9312_00985</name>
</gene>
<sequence>MRTIFFLCLLFIFPKIGAEESSIYDDLERIKSEVGVLGCNKEVIDFENDSYNQLLAFGYVFYLKEAYIVKFINRDQNEDVYLTALGKSGEFSAWTTDSKLEVFQKNLTLMEKVKKISGLSGFKNNGEKLRFIYGKWSSSVLVREEFNGGSLGWKSIVILEGNNMKDKDLYVEIPGKVGCDIYVHKINFTED</sequence>
<evidence type="ECO:0000313" key="1">
    <source>
        <dbReference type="EMBL" id="WMS87518.1"/>
    </source>
</evidence>
<proteinExistence type="predicted"/>
<accession>A0AA51X6V1</accession>
<dbReference type="AlphaFoldDB" id="A0AA51X6V1"/>
<keyword evidence="2" id="KW-1185">Reference proteome</keyword>
<dbReference type="EMBL" id="CP133548">
    <property type="protein sequence ID" value="WMS87518.1"/>
    <property type="molecule type" value="Genomic_DNA"/>
</dbReference>
<protein>
    <submittedName>
        <fullName evidence="1">Uncharacterized protein</fullName>
    </submittedName>
</protein>
<name>A0AA51X6V1_9GAMM</name>
<reference evidence="1 2" key="1">
    <citation type="submission" date="2023-08" db="EMBL/GenBank/DDBJ databases">
        <title>Pleionea litopenaei sp. nov., isolated from stomach of juvenile Litopenaeus vannamei.</title>
        <authorList>
            <person name="Rho A.M."/>
            <person name="Hwang C.Y."/>
        </authorList>
    </citation>
    <scope>NUCLEOTIDE SEQUENCE [LARGE SCALE GENOMIC DNA]</scope>
    <source>
        <strain evidence="1 2">HL-JVS1</strain>
    </source>
</reference>